<evidence type="ECO:0000256" key="1">
    <source>
        <dbReference type="ARBA" id="ARBA00004167"/>
    </source>
</evidence>
<dbReference type="GeneID" id="19737870"/>
<accession>A0A068EEN5</accession>
<evidence type="ECO:0000256" key="2">
    <source>
        <dbReference type="ARBA" id="ARBA00022692"/>
    </source>
</evidence>
<protein>
    <submittedName>
        <fullName evidence="5">Putative 17kDa protein</fullName>
    </submittedName>
</protein>
<evidence type="ECO:0000313" key="5">
    <source>
        <dbReference type="EMBL" id="AID46651.1"/>
    </source>
</evidence>
<evidence type="ECO:0000256" key="3">
    <source>
        <dbReference type="ARBA" id="ARBA00022989"/>
    </source>
</evidence>
<keyword evidence="6" id="KW-1185">Reference proteome</keyword>
<reference evidence="5 6" key="1">
    <citation type="journal article" date="2014" name="BMC Genomics">
        <title>The complete genome sequences of poxviruses isolated from a penguin and a pigeon in South Africa and comparison to other sequenced avipoxviruses.</title>
        <authorList>
            <person name="Offerman K."/>
            <person name="Carulei O."/>
            <person name="van der Walt A.P."/>
            <person name="Douglass N."/>
            <person name="Williamson A.L."/>
        </authorList>
    </citation>
    <scope>NUCLEOTIDE SEQUENCE [LARGE SCALE GENOMIC DNA]</scope>
    <source>
        <strain evidence="5">FeP2</strain>
    </source>
</reference>
<dbReference type="KEGG" id="vg:19737870"/>
<evidence type="ECO:0000256" key="4">
    <source>
        <dbReference type="ARBA" id="ARBA00023136"/>
    </source>
</evidence>
<gene>
    <name evidence="5" type="ORF">fep_145</name>
</gene>
<keyword evidence="3" id="KW-1133">Transmembrane helix</keyword>
<sequence length="152" mass="17731">MDHKSRMLLDTIFKDMLNTKDVYALIKYIFKKDPIETIFSKKDDDIFINFVYNDNVLASDYLGMKTSRVEDCSSCRKIVAVEYMNISIIDNDLEGYIKQSNKLKRFIKLYNKNSAIKKARNIKSHQKMLKDAGIDDIGYEFIKDAIGLINHK</sequence>
<keyword evidence="4" id="KW-0472">Membrane</keyword>
<dbReference type="Proteomes" id="UP000101521">
    <property type="component" value="Segment"/>
</dbReference>
<keyword evidence="2" id="KW-0812">Transmembrane</keyword>
<dbReference type="Pfam" id="PF04787">
    <property type="entry name" value="Pox_H7"/>
    <property type="match status" value="1"/>
</dbReference>
<proteinExistence type="predicted"/>
<dbReference type="EMBL" id="KJ801920">
    <property type="protein sequence ID" value="AID46651.1"/>
    <property type="molecule type" value="Genomic_DNA"/>
</dbReference>
<dbReference type="RefSeq" id="YP_009046375.1">
    <property type="nucleotide sequence ID" value="NC_024447.1"/>
</dbReference>
<comment type="subcellular location">
    <subcellularLocation>
        <location evidence="1">Membrane</location>
        <topology evidence="1">Single-pass membrane protein</topology>
    </subcellularLocation>
</comment>
<name>A0A068EEN5_9POXV</name>
<evidence type="ECO:0000313" key="6">
    <source>
        <dbReference type="Proteomes" id="UP000101521"/>
    </source>
</evidence>
<organism evidence="5 6">
    <name type="scientific">Pigeonpox virus</name>
    <dbReference type="NCBI Taxonomy" id="10264"/>
    <lineage>
        <taxon>Viruses</taxon>
        <taxon>Varidnaviria</taxon>
        <taxon>Bamfordvirae</taxon>
        <taxon>Nucleocytoviricota</taxon>
        <taxon>Pokkesviricetes</taxon>
        <taxon>Chitovirales</taxon>
        <taxon>Poxviridae</taxon>
        <taxon>Chordopoxvirinae</taxon>
        <taxon>Avipoxvirus</taxon>
        <taxon>Avipoxvirus pigeonpox</taxon>
    </lineage>
</organism>
<dbReference type="InterPro" id="IPR006872">
    <property type="entry name" value="Poxvirus_H7"/>
</dbReference>
<dbReference type="GO" id="GO:0016020">
    <property type="term" value="C:membrane"/>
    <property type="evidence" value="ECO:0007669"/>
    <property type="project" value="UniProtKB-SubCell"/>
</dbReference>